<reference evidence="2" key="1">
    <citation type="journal article" date="2021" name="ISME J.">
        <title>Genomic evolution of the class Acidithiobacillia: deep-branching Proteobacteria living in extreme acidic conditions.</title>
        <authorList>
            <person name="Moya-Beltran A."/>
            <person name="Beard S."/>
            <person name="Rojas-Villalobos C."/>
            <person name="Issotta F."/>
            <person name="Gallardo Y."/>
            <person name="Ulloa R."/>
            <person name="Giaveno A."/>
            <person name="Degli Esposti M."/>
            <person name="Johnson D.B."/>
            <person name="Quatrini R."/>
        </authorList>
    </citation>
    <scope>NUCLEOTIDE SEQUENCE</scope>
    <source>
        <strain evidence="2">DSM 583</strain>
    </source>
</reference>
<dbReference type="RefSeq" id="WP_113526982.1">
    <property type="nucleotide sequence ID" value="NZ_AP018795.1"/>
</dbReference>
<comment type="caution">
    <text evidence="2">The sequence shown here is derived from an EMBL/GenBank/DDBJ whole genome shotgun (WGS) entry which is preliminary data.</text>
</comment>
<proteinExistence type="predicted"/>
<dbReference type="GO" id="GO:0016829">
    <property type="term" value="F:lyase activity"/>
    <property type="evidence" value="ECO:0007669"/>
    <property type="project" value="UniProtKB-KW"/>
</dbReference>
<dbReference type="AlphaFoldDB" id="A0A8X8KBM5"/>
<accession>A0A8X8KBM5</accession>
<evidence type="ECO:0000259" key="1">
    <source>
        <dbReference type="Pfam" id="PF22818"/>
    </source>
</evidence>
<name>A0A8X8KBM5_ACIFI</name>
<dbReference type="Pfam" id="PF22818">
    <property type="entry name" value="ApeI-like"/>
    <property type="match status" value="1"/>
</dbReference>
<dbReference type="InterPro" id="IPR054545">
    <property type="entry name" value="ApeI-like"/>
</dbReference>
<dbReference type="InterPro" id="IPR029069">
    <property type="entry name" value="HotDog_dom_sf"/>
</dbReference>
<gene>
    <name evidence="2" type="ORF">HF568_05340</name>
</gene>
<organism evidence="2 3">
    <name type="scientific">Acidithiobacillus ferridurans</name>
    <dbReference type="NCBI Taxonomy" id="1232575"/>
    <lineage>
        <taxon>Bacteria</taxon>
        <taxon>Pseudomonadati</taxon>
        <taxon>Pseudomonadota</taxon>
        <taxon>Acidithiobacillia</taxon>
        <taxon>Acidithiobacillales</taxon>
        <taxon>Acidithiobacillaceae</taxon>
        <taxon>Acidithiobacillus</taxon>
    </lineage>
</organism>
<dbReference type="Proteomes" id="UP000887300">
    <property type="component" value="Unassembled WGS sequence"/>
</dbReference>
<protein>
    <recommendedName>
        <fullName evidence="1">ApeI dehydratase-like domain-containing protein</fullName>
    </recommendedName>
</protein>
<sequence>MRYRVTIPENYRTKRFSCWSLRSIIKRRTILAHHEVLFSIPAQHPVFAGHFPGHPIVPGVMLIDEVIHTVESTTGQAMMTGGHITMAKFYSPASPGEVLTLCFDTGADASIAFEIRANNRRIAAGDLSPAAKTSTC</sequence>
<feature type="domain" description="ApeI dehydratase-like" evidence="1">
    <location>
        <begin position="34"/>
        <end position="123"/>
    </location>
</feature>
<evidence type="ECO:0000313" key="3">
    <source>
        <dbReference type="Proteomes" id="UP000887300"/>
    </source>
</evidence>
<dbReference type="SUPFAM" id="SSF54637">
    <property type="entry name" value="Thioesterase/thiol ester dehydrase-isomerase"/>
    <property type="match status" value="1"/>
</dbReference>
<dbReference type="EMBL" id="JABBHS010000165">
    <property type="protein sequence ID" value="MBU2722649.1"/>
    <property type="molecule type" value="Genomic_DNA"/>
</dbReference>
<dbReference type="Gene3D" id="3.10.129.10">
    <property type="entry name" value="Hotdog Thioesterase"/>
    <property type="match status" value="1"/>
</dbReference>
<evidence type="ECO:0000313" key="2">
    <source>
        <dbReference type="EMBL" id="MBU2722649.1"/>
    </source>
</evidence>